<accession>A0A5J4VMX3</accession>
<dbReference type="InterPro" id="IPR000719">
    <property type="entry name" value="Prot_kinase_dom"/>
</dbReference>
<keyword evidence="5 7" id="KW-0067">ATP-binding</keyword>
<dbReference type="EMBL" id="SNRW01006127">
    <property type="protein sequence ID" value="KAA6383669.1"/>
    <property type="molecule type" value="Genomic_DNA"/>
</dbReference>
<dbReference type="OrthoDB" id="1732493at2759"/>
<sequence length="48" mass="5364">MLHQKGIIHRDLKPPNILLSDQNQIKIADFGLARNLINGRDYTNGHGG</sequence>
<gene>
    <name evidence="10" type="ORF">EZS28_020803</name>
</gene>
<keyword evidence="4" id="KW-0418">Kinase</keyword>
<comment type="caution">
    <text evidence="10">The sequence shown here is derived from an EMBL/GenBank/DDBJ whole genome shotgun (WGS) entry which is preliminary data.</text>
</comment>
<feature type="active site" description="Proton acceptor" evidence="6">
    <location>
        <position position="11"/>
    </location>
</feature>
<feature type="non-terminal residue" evidence="10">
    <location>
        <position position="48"/>
    </location>
</feature>
<evidence type="ECO:0000256" key="8">
    <source>
        <dbReference type="PIRSR" id="PIRSR630616-3"/>
    </source>
</evidence>
<proteinExistence type="predicted"/>
<dbReference type="PROSITE" id="PS00108">
    <property type="entry name" value="PROTEIN_KINASE_ST"/>
    <property type="match status" value="1"/>
</dbReference>
<keyword evidence="3 7" id="KW-0547">Nucleotide-binding</keyword>
<evidence type="ECO:0000256" key="7">
    <source>
        <dbReference type="PIRSR" id="PIRSR630616-2"/>
    </source>
</evidence>
<feature type="binding site" evidence="7">
    <location>
        <position position="29"/>
    </location>
    <ligand>
        <name>ATP</name>
        <dbReference type="ChEBI" id="CHEBI:30616"/>
    </ligand>
</feature>
<dbReference type="PANTHER" id="PTHR24350">
    <property type="entry name" value="SERINE/THREONINE-PROTEIN KINASE IAL-RELATED"/>
    <property type="match status" value="1"/>
</dbReference>
<organism evidence="10 11">
    <name type="scientific">Streblomastix strix</name>
    <dbReference type="NCBI Taxonomy" id="222440"/>
    <lineage>
        <taxon>Eukaryota</taxon>
        <taxon>Metamonada</taxon>
        <taxon>Preaxostyla</taxon>
        <taxon>Oxymonadida</taxon>
        <taxon>Streblomastigidae</taxon>
        <taxon>Streblomastix</taxon>
    </lineage>
</organism>
<evidence type="ECO:0000256" key="3">
    <source>
        <dbReference type="ARBA" id="ARBA00022741"/>
    </source>
</evidence>
<evidence type="ECO:0000313" key="10">
    <source>
        <dbReference type="EMBL" id="KAA6383669.1"/>
    </source>
</evidence>
<evidence type="ECO:0000256" key="2">
    <source>
        <dbReference type="ARBA" id="ARBA00022679"/>
    </source>
</evidence>
<feature type="domain" description="Protein kinase" evidence="9">
    <location>
        <begin position="1"/>
        <end position="48"/>
    </location>
</feature>
<dbReference type="GO" id="GO:0004674">
    <property type="term" value="F:protein serine/threonine kinase activity"/>
    <property type="evidence" value="ECO:0007669"/>
    <property type="project" value="UniProtKB-KW"/>
</dbReference>
<dbReference type="SUPFAM" id="SSF56112">
    <property type="entry name" value="Protein kinase-like (PK-like)"/>
    <property type="match status" value="1"/>
</dbReference>
<evidence type="ECO:0000256" key="6">
    <source>
        <dbReference type="PIRSR" id="PIRSR630616-1"/>
    </source>
</evidence>
<dbReference type="Proteomes" id="UP000324800">
    <property type="component" value="Unassembled WGS sequence"/>
</dbReference>
<feature type="cross-link" description="Glycyl lysine isopeptide (Lys-Gly) (interchain with G-Cter in SUMO2)" evidence="8">
    <location>
        <position position="13"/>
    </location>
</feature>
<dbReference type="AlphaFoldDB" id="A0A5J4VMX3"/>
<dbReference type="Pfam" id="PF00069">
    <property type="entry name" value="Pkinase"/>
    <property type="match status" value="1"/>
</dbReference>
<evidence type="ECO:0000256" key="1">
    <source>
        <dbReference type="ARBA" id="ARBA00022527"/>
    </source>
</evidence>
<dbReference type="InterPro" id="IPR008271">
    <property type="entry name" value="Ser/Thr_kinase_AS"/>
</dbReference>
<dbReference type="PROSITE" id="PS50011">
    <property type="entry name" value="PROTEIN_KINASE_DOM"/>
    <property type="match status" value="1"/>
</dbReference>
<protein>
    <recommendedName>
        <fullName evidence="9">Protein kinase domain-containing protein</fullName>
    </recommendedName>
</protein>
<dbReference type="Gene3D" id="1.10.510.10">
    <property type="entry name" value="Transferase(Phosphotransferase) domain 1"/>
    <property type="match status" value="1"/>
</dbReference>
<dbReference type="GO" id="GO:0005524">
    <property type="term" value="F:ATP binding"/>
    <property type="evidence" value="ECO:0007669"/>
    <property type="project" value="UniProtKB-KW"/>
</dbReference>
<keyword evidence="1" id="KW-0723">Serine/threonine-protein kinase</keyword>
<reference evidence="10 11" key="1">
    <citation type="submission" date="2019-03" db="EMBL/GenBank/DDBJ databases">
        <title>Single cell metagenomics reveals metabolic interactions within the superorganism composed of flagellate Streblomastix strix and complex community of Bacteroidetes bacteria on its surface.</title>
        <authorList>
            <person name="Treitli S.C."/>
            <person name="Kolisko M."/>
            <person name="Husnik F."/>
            <person name="Keeling P."/>
            <person name="Hampl V."/>
        </authorList>
    </citation>
    <scope>NUCLEOTIDE SEQUENCE [LARGE SCALE GENOMIC DNA]</scope>
    <source>
        <strain evidence="10">ST1C</strain>
    </source>
</reference>
<evidence type="ECO:0000313" key="11">
    <source>
        <dbReference type="Proteomes" id="UP000324800"/>
    </source>
</evidence>
<evidence type="ECO:0000256" key="4">
    <source>
        <dbReference type="ARBA" id="ARBA00022777"/>
    </source>
</evidence>
<evidence type="ECO:0000256" key="5">
    <source>
        <dbReference type="ARBA" id="ARBA00022840"/>
    </source>
</evidence>
<name>A0A5J4VMX3_9EUKA</name>
<evidence type="ECO:0000259" key="9">
    <source>
        <dbReference type="PROSITE" id="PS50011"/>
    </source>
</evidence>
<dbReference type="InterPro" id="IPR030616">
    <property type="entry name" value="Aur-like"/>
</dbReference>
<keyword evidence="2" id="KW-0808">Transferase</keyword>
<dbReference type="InterPro" id="IPR011009">
    <property type="entry name" value="Kinase-like_dom_sf"/>
</dbReference>